<organism evidence="1 2">
    <name type="scientific">Paenibacillus agilis</name>
    <dbReference type="NCBI Taxonomy" id="3020863"/>
    <lineage>
        <taxon>Bacteria</taxon>
        <taxon>Bacillati</taxon>
        <taxon>Bacillota</taxon>
        <taxon>Bacilli</taxon>
        <taxon>Bacillales</taxon>
        <taxon>Paenibacillaceae</taxon>
        <taxon>Paenibacillus</taxon>
    </lineage>
</organism>
<dbReference type="RefSeq" id="WP_144989012.1">
    <property type="nucleotide sequence ID" value="NZ_VNJK01000001.1"/>
</dbReference>
<sequence>MYNHDYVRYLIEFHVTRDWFECHEIMEEMWKAETDANKRALWLSLVRIAVGLYHERRGNSKGALKMLTLVQSDAKDLDWCSIGLDKEKLFVQIKQRVEKVKKDAEQSIQSNHVEVFEVMNLPISDESLLEQCKAQCLSESLDWKLDPPIWSEDLIHRHSLRDRSEVIAARHAAMQQRQQ</sequence>
<dbReference type="Gene3D" id="1.10.3450.10">
    <property type="entry name" value="TTHA0068-like"/>
    <property type="match status" value="1"/>
</dbReference>
<dbReference type="EMBL" id="VNJK01000001">
    <property type="protein sequence ID" value="TVX92977.1"/>
    <property type="molecule type" value="Genomic_DNA"/>
</dbReference>
<keyword evidence="2" id="KW-1185">Reference proteome</keyword>
<dbReference type="OrthoDB" id="165483at2"/>
<dbReference type="PANTHER" id="PTHR34796:SF1">
    <property type="entry name" value="EXPRESSED PROTEIN"/>
    <property type="match status" value="1"/>
</dbReference>
<evidence type="ECO:0000313" key="2">
    <source>
        <dbReference type="Proteomes" id="UP000318102"/>
    </source>
</evidence>
<dbReference type="AlphaFoldDB" id="A0A559IZE6"/>
<dbReference type="PANTHER" id="PTHR34796">
    <property type="entry name" value="EXPRESSED PROTEIN"/>
    <property type="match status" value="1"/>
</dbReference>
<reference evidence="1 2" key="1">
    <citation type="submission" date="2019-07" db="EMBL/GenBank/DDBJ databases">
        <authorList>
            <person name="Kim J."/>
        </authorList>
    </citation>
    <scope>NUCLEOTIDE SEQUENCE [LARGE SCALE GENOMIC DNA]</scope>
    <source>
        <strain evidence="1 2">N4</strain>
    </source>
</reference>
<dbReference type="SUPFAM" id="SSF140663">
    <property type="entry name" value="TTHA0068-like"/>
    <property type="match status" value="1"/>
</dbReference>
<dbReference type="InterPro" id="IPR023203">
    <property type="entry name" value="TTHA0068_sf"/>
</dbReference>
<protein>
    <submittedName>
        <fullName evidence="1">DUF309 domain-containing protein</fullName>
    </submittedName>
</protein>
<dbReference type="Pfam" id="PF03745">
    <property type="entry name" value="DUF309"/>
    <property type="match status" value="1"/>
</dbReference>
<accession>A0A559IZE6</accession>
<dbReference type="InterPro" id="IPR005500">
    <property type="entry name" value="DUF309"/>
</dbReference>
<proteinExistence type="predicted"/>
<dbReference type="Proteomes" id="UP000318102">
    <property type="component" value="Unassembled WGS sequence"/>
</dbReference>
<gene>
    <name evidence="1" type="ORF">FPZ44_07845</name>
</gene>
<comment type="caution">
    <text evidence="1">The sequence shown here is derived from an EMBL/GenBank/DDBJ whole genome shotgun (WGS) entry which is preliminary data.</text>
</comment>
<evidence type="ECO:0000313" key="1">
    <source>
        <dbReference type="EMBL" id="TVX92977.1"/>
    </source>
</evidence>
<name>A0A559IZE6_9BACL</name>